<feature type="signal peptide" evidence="2">
    <location>
        <begin position="1"/>
        <end position="19"/>
    </location>
</feature>
<accession>A0A1V6UCT0</accession>
<feature type="compositionally biased region" description="Basic and acidic residues" evidence="1">
    <location>
        <begin position="52"/>
        <end position="64"/>
    </location>
</feature>
<dbReference type="Proteomes" id="UP000191500">
    <property type="component" value="Unassembled WGS sequence"/>
</dbReference>
<dbReference type="EMBL" id="MDDG01000012">
    <property type="protein sequence ID" value="OQE36240.1"/>
    <property type="molecule type" value="Genomic_DNA"/>
</dbReference>
<keyword evidence="2" id="KW-0732">Signal</keyword>
<feature type="chain" id="PRO_5012935314" evidence="2">
    <location>
        <begin position="20"/>
        <end position="114"/>
    </location>
</feature>
<sequence length="114" mass="11864">MARFSLSFISVFLLLAVLALSMPAKRGGQAPSQPLGLDGAVNELRHPARSVDAPEGKNSNEKEKMEAKIAAKLAEKAGVANTPTPVATPTDESKPKFTGLGRIPLIGSVIGDSL</sequence>
<comment type="caution">
    <text evidence="3">The sequence shown here is derived from an EMBL/GenBank/DDBJ whole genome shotgun (WGS) entry which is preliminary data.</text>
</comment>
<organism evidence="3 4">
    <name type="scientific">Penicillium coprophilum</name>
    <dbReference type="NCBI Taxonomy" id="36646"/>
    <lineage>
        <taxon>Eukaryota</taxon>
        <taxon>Fungi</taxon>
        <taxon>Dikarya</taxon>
        <taxon>Ascomycota</taxon>
        <taxon>Pezizomycotina</taxon>
        <taxon>Eurotiomycetes</taxon>
        <taxon>Eurotiomycetidae</taxon>
        <taxon>Eurotiales</taxon>
        <taxon>Aspergillaceae</taxon>
        <taxon>Penicillium</taxon>
    </lineage>
</organism>
<evidence type="ECO:0000313" key="3">
    <source>
        <dbReference type="EMBL" id="OQE36240.1"/>
    </source>
</evidence>
<keyword evidence="4" id="KW-1185">Reference proteome</keyword>
<name>A0A1V6UCT0_9EURO</name>
<gene>
    <name evidence="3" type="ORF">PENCOP_c012G01286</name>
</gene>
<evidence type="ECO:0000256" key="2">
    <source>
        <dbReference type="SAM" id="SignalP"/>
    </source>
</evidence>
<feature type="region of interest" description="Disordered" evidence="1">
    <location>
        <begin position="25"/>
        <end position="64"/>
    </location>
</feature>
<feature type="compositionally biased region" description="Low complexity" evidence="1">
    <location>
        <begin position="80"/>
        <end position="90"/>
    </location>
</feature>
<evidence type="ECO:0000256" key="1">
    <source>
        <dbReference type="SAM" id="MobiDB-lite"/>
    </source>
</evidence>
<proteinExistence type="predicted"/>
<evidence type="ECO:0000313" key="4">
    <source>
        <dbReference type="Proteomes" id="UP000191500"/>
    </source>
</evidence>
<protein>
    <submittedName>
        <fullName evidence="3">Uncharacterized protein</fullName>
    </submittedName>
</protein>
<reference evidence="4" key="1">
    <citation type="journal article" date="2017" name="Nat. Microbiol.">
        <title>Global analysis of biosynthetic gene clusters reveals vast potential of secondary metabolite production in Penicillium species.</title>
        <authorList>
            <person name="Nielsen J.C."/>
            <person name="Grijseels S."/>
            <person name="Prigent S."/>
            <person name="Ji B."/>
            <person name="Dainat J."/>
            <person name="Nielsen K.F."/>
            <person name="Frisvad J.C."/>
            <person name="Workman M."/>
            <person name="Nielsen J."/>
        </authorList>
    </citation>
    <scope>NUCLEOTIDE SEQUENCE [LARGE SCALE GENOMIC DNA]</scope>
    <source>
        <strain evidence="4">IBT 31321</strain>
    </source>
</reference>
<feature type="region of interest" description="Disordered" evidence="1">
    <location>
        <begin position="80"/>
        <end position="99"/>
    </location>
</feature>
<dbReference type="AlphaFoldDB" id="A0A1V6UCT0"/>